<sequence>MTTTAGGPVRCKVESPPRWPSAKQAANFKSGCEAASIPGARSNMTPWASPQ</sequence>
<accession>S8B6I0</accession>
<evidence type="ECO:0000256" key="1">
    <source>
        <dbReference type="SAM" id="MobiDB-lite"/>
    </source>
</evidence>
<dbReference type="EMBL" id="KB644412">
    <property type="protein sequence ID" value="EPS30262.1"/>
    <property type="molecule type" value="Genomic_DNA"/>
</dbReference>
<proteinExistence type="predicted"/>
<organism evidence="2 3">
    <name type="scientific">Penicillium oxalicum (strain 114-2 / CGMCC 5302)</name>
    <name type="common">Penicillium decumbens</name>
    <dbReference type="NCBI Taxonomy" id="933388"/>
    <lineage>
        <taxon>Eukaryota</taxon>
        <taxon>Fungi</taxon>
        <taxon>Dikarya</taxon>
        <taxon>Ascomycota</taxon>
        <taxon>Pezizomycotina</taxon>
        <taxon>Eurotiomycetes</taxon>
        <taxon>Eurotiomycetidae</taxon>
        <taxon>Eurotiales</taxon>
        <taxon>Aspergillaceae</taxon>
        <taxon>Penicillium</taxon>
    </lineage>
</organism>
<dbReference type="Proteomes" id="UP000019376">
    <property type="component" value="Unassembled WGS sequence"/>
</dbReference>
<evidence type="ECO:0000313" key="2">
    <source>
        <dbReference type="EMBL" id="EPS30262.1"/>
    </source>
</evidence>
<evidence type="ECO:0000313" key="3">
    <source>
        <dbReference type="Proteomes" id="UP000019376"/>
    </source>
</evidence>
<gene>
    <name evidence="2" type="ORF">PDE_05213</name>
</gene>
<feature type="region of interest" description="Disordered" evidence="1">
    <location>
        <begin position="1"/>
        <end position="24"/>
    </location>
</feature>
<keyword evidence="3" id="KW-1185">Reference proteome</keyword>
<dbReference type="HOGENOM" id="CLU_3107123_0_0_1"/>
<name>S8B6I0_PENO1</name>
<reference evidence="2 3" key="1">
    <citation type="journal article" date="2013" name="PLoS ONE">
        <title>Genomic and secretomic analyses reveal unique features of the lignocellulolytic enzyme system of Penicillium decumbens.</title>
        <authorList>
            <person name="Liu G."/>
            <person name="Zhang L."/>
            <person name="Wei X."/>
            <person name="Zou G."/>
            <person name="Qin Y."/>
            <person name="Ma L."/>
            <person name="Li J."/>
            <person name="Zheng H."/>
            <person name="Wang S."/>
            <person name="Wang C."/>
            <person name="Xun L."/>
            <person name="Zhao G.-P."/>
            <person name="Zhou Z."/>
            <person name="Qu Y."/>
        </authorList>
    </citation>
    <scope>NUCLEOTIDE SEQUENCE [LARGE SCALE GENOMIC DNA]</scope>
    <source>
        <strain evidence="3">114-2 / CGMCC 5302</strain>
    </source>
</reference>
<protein>
    <submittedName>
        <fullName evidence="2">Uncharacterized protein</fullName>
    </submittedName>
</protein>
<dbReference type="AlphaFoldDB" id="S8B6I0"/>